<dbReference type="EMBL" id="OX597829">
    <property type="protein sequence ID" value="CAI9734354.1"/>
    <property type="molecule type" value="Genomic_DNA"/>
</dbReference>
<evidence type="ECO:0000313" key="2">
    <source>
        <dbReference type="Proteomes" id="UP001162480"/>
    </source>
</evidence>
<sequence>MSKRKLDGERDTEEILNIIESGDDTEYFIEEIGNADELRLILHPPNYSDEDDASSDCKESSVNLRDIGRDGIRAYSKPGVEVLDVDTEVILRSAKKHCSRAKKSSHKRNNKPLKQSPAKYYYDSGVTELSIVIKFRDKFEPTDIFKERFSKDNRNRICSTKGRFAVYFVC</sequence>
<dbReference type="Proteomes" id="UP001162480">
    <property type="component" value="Chromosome 16"/>
</dbReference>
<organism evidence="1 2">
    <name type="scientific">Octopus vulgaris</name>
    <name type="common">Common octopus</name>
    <dbReference type="NCBI Taxonomy" id="6645"/>
    <lineage>
        <taxon>Eukaryota</taxon>
        <taxon>Metazoa</taxon>
        <taxon>Spiralia</taxon>
        <taxon>Lophotrochozoa</taxon>
        <taxon>Mollusca</taxon>
        <taxon>Cephalopoda</taxon>
        <taxon>Coleoidea</taxon>
        <taxon>Octopodiformes</taxon>
        <taxon>Octopoda</taxon>
        <taxon>Incirrata</taxon>
        <taxon>Octopodidae</taxon>
        <taxon>Octopus</taxon>
    </lineage>
</organism>
<reference evidence="1" key="1">
    <citation type="submission" date="2023-08" db="EMBL/GenBank/DDBJ databases">
        <authorList>
            <person name="Alioto T."/>
            <person name="Alioto T."/>
            <person name="Gomez Garrido J."/>
        </authorList>
    </citation>
    <scope>NUCLEOTIDE SEQUENCE</scope>
</reference>
<evidence type="ECO:0000313" key="1">
    <source>
        <dbReference type="EMBL" id="CAI9734354.1"/>
    </source>
</evidence>
<name>A0AA36BHW3_OCTVU</name>
<protein>
    <submittedName>
        <fullName evidence="1">Uncharacterized protein</fullName>
    </submittedName>
</protein>
<keyword evidence="2" id="KW-1185">Reference proteome</keyword>
<proteinExistence type="predicted"/>
<dbReference type="AlphaFoldDB" id="A0AA36BHW3"/>
<accession>A0AA36BHW3</accession>
<gene>
    <name evidence="1" type="ORF">OCTVUL_1B002478</name>
</gene>